<feature type="binding site" evidence="9">
    <location>
        <begin position="366"/>
        <end position="367"/>
    </location>
    <ligand>
        <name>ATP</name>
        <dbReference type="ChEBI" id="CHEBI:30616"/>
    </ligand>
</feature>
<dbReference type="GO" id="GO:0005829">
    <property type="term" value="C:cytosol"/>
    <property type="evidence" value="ECO:0007669"/>
    <property type="project" value="TreeGrafter"/>
</dbReference>
<evidence type="ECO:0000256" key="6">
    <source>
        <dbReference type="ARBA" id="ARBA00022962"/>
    </source>
</evidence>
<comment type="catalytic activity">
    <reaction evidence="7">
        <text>L-aspartate + L-glutamine + ATP + H2O = L-asparagine + L-glutamate + AMP + diphosphate + H(+)</text>
        <dbReference type="Rhea" id="RHEA:12228"/>
        <dbReference type="ChEBI" id="CHEBI:15377"/>
        <dbReference type="ChEBI" id="CHEBI:15378"/>
        <dbReference type="ChEBI" id="CHEBI:29985"/>
        <dbReference type="ChEBI" id="CHEBI:29991"/>
        <dbReference type="ChEBI" id="CHEBI:30616"/>
        <dbReference type="ChEBI" id="CHEBI:33019"/>
        <dbReference type="ChEBI" id="CHEBI:58048"/>
        <dbReference type="ChEBI" id="CHEBI:58359"/>
        <dbReference type="ChEBI" id="CHEBI:456215"/>
        <dbReference type="EC" id="6.3.5.4"/>
    </reaction>
</comment>
<feature type="site" description="Important for beta-aspartyl-AMP intermediate formation" evidence="10">
    <location>
        <position position="368"/>
    </location>
</feature>
<feature type="active site" description="For GATase activity" evidence="8">
    <location>
        <position position="2"/>
    </location>
</feature>
<keyword evidence="8" id="KW-0028">Amino-acid biosynthesis</keyword>
<accession>A0A4Y6V7R7</accession>
<dbReference type="InterPro" id="IPR029055">
    <property type="entry name" value="Ntn_hydrolases_N"/>
</dbReference>
<dbReference type="InterPro" id="IPR001962">
    <property type="entry name" value="Asn_synthase"/>
</dbReference>
<dbReference type="PANTHER" id="PTHR43284">
    <property type="entry name" value="ASPARAGINE SYNTHETASE (GLUTAMINE-HYDROLYZING)"/>
    <property type="match status" value="1"/>
</dbReference>
<keyword evidence="8" id="KW-0061">Asparagine biosynthesis</keyword>
<evidence type="ECO:0000256" key="2">
    <source>
        <dbReference type="ARBA" id="ARBA00005752"/>
    </source>
</evidence>
<gene>
    <name evidence="12" type="primary">asnB</name>
    <name evidence="12" type="ORF">D5366_02965</name>
</gene>
<dbReference type="RefSeq" id="WP_141492228.1">
    <property type="nucleotide sequence ID" value="NZ_CP032485.1"/>
</dbReference>
<comment type="pathway">
    <text evidence="1">Amino-acid biosynthesis; L-asparagine biosynthesis; L-asparagine from L-aspartate (L-Gln route): step 1/1.</text>
</comment>
<dbReference type="InterPro" id="IPR006426">
    <property type="entry name" value="Asn_synth_AEB"/>
</dbReference>
<evidence type="ECO:0000313" key="13">
    <source>
        <dbReference type="Proteomes" id="UP000317214"/>
    </source>
</evidence>
<feature type="binding site" evidence="9">
    <location>
        <position position="95"/>
    </location>
    <ligand>
        <name>L-glutamine</name>
        <dbReference type="ChEBI" id="CHEBI:58359"/>
    </ligand>
</feature>
<evidence type="ECO:0000256" key="5">
    <source>
        <dbReference type="ARBA" id="ARBA00022840"/>
    </source>
</evidence>
<dbReference type="SUPFAM" id="SSF56235">
    <property type="entry name" value="N-terminal nucleophile aminohydrolases (Ntn hydrolases)"/>
    <property type="match status" value="1"/>
</dbReference>
<proteinExistence type="inferred from homology"/>
<dbReference type="OrthoDB" id="9763290at2"/>
<organism evidence="12 13">
    <name type="scientific">Neokomagataea tanensis</name>
    <dbReference type="NCBI Taxonomy" id="661191"/>
    <lineage>
        <taxon>Bacteria</taxon>
        <taxon>Pseudomonadati</taxon>
        <taxon>Pseudomonadota</taxon>
        <taxon>Alphaproteobacteria</taxon>
        <taxon>Acetobacterales</taxon>
        <taxon>Acetobacteraceae</taxon>
        <taxon>Neokomagataea</taxon>
    </lineage>
</organism>
<evidence type="ECO:0000256" key="9">
    <source>
        <dbReference type="PIRSR" id="PIRSR001589-2"/>
    </source>
</evidence>
<dbReference type="Pfam" id="PF00733">
    <property type="entry name" value="Asn_synthase"/>
    <property type="match status" value="1"/>
</dbReference>
<dbReference type="InterPro" id="IPR051786">
    <property type="entry name" value="ASN_synthetase/amidase"/>
</dbReference>
<reference evidence="12 13" key="1">
    <citation type="submission" date="2018-09" db="EMBL/GenBank/DDBJ databases">
        <title>The complete genome sequence of Neokomagataea tanensis NBRC 106556(T).</title>
        <authorList>
            <person name="Chua K.-O."/>
            <person name="See-Too W.-S."/>
            <person name="Hong K.-W."/>
            <person name="Yin W.-F."/>
            <person name="Chan K.-G."/>
        </authorList>
    </citation>
    <scope>NUCLEOTIDE SEQUENCE [LARGE SCALE GENOMIC DNA]</scope>
    <source>
        <strain evidence="13">AH13 \ NBRC 106556</strain>
    </source>
</reference>
<evidence type="ECO:0000259" key="11">
    <source>
        <dbReference type="PROSITE" id="PS51278"/>
    </source>
</evidence>
<sequence>MCGIAGLSCRPGFKPDQAALDRMSAALRHRGPDGEGRLDLAGAALRHRRLAIVDIAGGKQPFQHGQAALIANGEIYNDPALRAGFTNGVFQTSSDCEPPLHMWLRDGTGYTAELRGMYAIAAVENQHGAHEMLLSRDPFGIKPLYIAEFEGGVAFASEAQALLAGGFGQRRLRSAARDELLQLQFTTGPKTVFPGIRRVLPGETLRIVDGRIVESRKRDPLVEAETQPVGALTDAQALARLDAALTDSVSAHMRADVPLGLFLSGGIDSSALLAAAHRLGLPRLQAWTARFETGTSASVADETAHAAALAEVVGAEHHVLSITSDMVWQDLPKIVAAMDDPTADYAIIPTWFLAQEARKAVTVLLSGEGGDELFAGYGRYRRALRPWWRGGRGTWRSGTFGRSLGRPGIARARPWRTGLAALELSQRRSGLGAVQAIDVAEWLPNDLLLKLDRCLMAHSVEGRTPLLDPVVARAIWPLPDHFKIRDGQGKWLLRQWLQDALPQSRPFAPKQGFTVPVGAWIEAEASRLWPLVARNPAVAAVFEESRVRRIFETASRRGHARQAWTLLFLALWYRHHIEGRDCSANTFDVLA</sequence>
<dbReference type="InterPro" id="IPR033738">
    <property type="entry name" value="AsnB_N"/>
</dbReference>
<dbReference type="EMBL" id="CP032485">
    <property type="protein sequence ID" value="QDH24385.1"/>
    <property type="molecule type" value="Genomic_DNA"/>
</dbReference>
<dbReference type="SUPFAM" id="SSF52402">
    <property type="entry name" value="Adenine nucleotide alpha hydrolases-like"/>
    <property type="match status" value="1"/>
</dbReference>
<evidence type="ECO:0000256" key="4">
    <source>
        <dbReference type="ARBA" id="ARBA00022741"/>
    </source>
</evidence>
<keyword evidence="6 8" id="KW-0315">Glutamine amidotransferase</keyword>
<dbReference type="CDD" id="cd00712">
    <property type="entry name" value="AsnB"/>
    <property type="match status" value="1"/>
</dbReference>
<keyword evidence="13" id="KW-1185">Reference proteome</keyword>
<keyword evidence="12" id="KW-0436">Ligase</keyword>
<feature type="domain" description="Glutamine amidotransferase type-2" evidence="11">
    <location>
        <begin position="2"/>
        <end position="210"/>
    </location>
</feature>
<dbReference type="Proteomes" id="UP000317214">
    <property type="component" value="Chromosome"/>
</dbReference>
<evidence type="ECO:0000313" key="12">
    <source>
        <dbReference type="EMBL" id="QDH24385.1"/>
    </source>
</evidence>
<keyword evidence="5 9" id="KW-0067">ATP-binding</keyword>
<dbReference type="GO" id="GO:0006529">
    <property type="term" value="P:asparagine biosynthetic process"/>
    <property type="evidence" value="ECO:0007669"/>
    <property type="project" value="UniProtKB-KW"/>
</dbReference>
<dbReference type="PIRSF" id="PIRSF001589">
    <property type="entry name" value="Asn_synthetase_glu-h"/>
    <property type="match status" value="1"/>
</dbReference>
<protein>
    <recommendedName>
        <fullName evidence="3">asparagine synthase (glutamine-hydrolyzing)</fullName>
        <ecNumber evidence="3">6.3.5.4</ecNumber>
    </recommendedName>
</protein>
<dbReference type="AlphaFoldDB" id="A0A4Y6V7R7"/>
<dbReference type="Gene3D" id="3.60.20.10">
    <property type="entry name" value="Glutamine Phosphoribosylpyrophosphate, subunit 1, domain 1"/>
    <property type="match status" value="1"/>
</dbReference>
<dbReference type="GO" id="GO:0005524">
    <property type="term" value="F:ATP binding"/>
    <property type="evidence" value="ECO:0007669"/>
    <property type="project" value="UniProtKB-KW"/>
</dbReference>
<evidence type="ECO:0000256" key="7">
    <source>
        <dbReference type="ARBA" id="ARBA00048741"/>
    </source>
</evidence>
<keyword evidence="4 9" id="KW-0547">Nucleotide-binding</keyword>
<evidence type="ECO:0000256" key="3">
    <source>
        <dbReference type="ARBA" id="ARBA00012737"/>
    </source>
</evidence>
<evidence type="ECO:0000256" key="10">
    <source>
        <dbReference type="PIRSR" id="PIRSR001589-3"/>
    </source>
</evidence>
<dbReference type="NCBIfam" id="TIGR01536">
    <property type="entry name" value="asn_synth_AEB"/>
    <property type="match status" value="1"/>
</dbReference>
<dbReference type="CDD" id="cd01991">
    <property type="entry name" value="Asn_synthase_B_C"/>
    <property type="match status" value="1"/>
</dbReference>
<dbReference type="KEGG" id="ntn:D5366_02965"/>
<comment type="similarity">
    <text evidence="2">Belongs to the asparagine synthetase family.</text>
</comment>
<dbReference type="Gene3D" id="3.40.50.620">
    <property type="entry name" value="HUPs"/>
    <property type="match status" value="1"/>
</dbReference>
<dbReference type="InterPro" id="IPR014729">
    <property type="entry name" value="Rossmann-like_a/b/a_fold"/>
</dbReference>
<dbReference type="PANTHER" id="PTHR43284:SF1">
    <property type="entry name" value="ASPARAGINE SYNTHETASE"/>
    <property type="match status" value="1"/>
</dbReference>
<dbReference type="Pfam" id="PF13537">
    <property type="entry name" value="GATase_7"/>
    <property type="match status" value="1"/>
</dbReference>
<dbReference type="EC" id="6.3.5.4" evidence="3"/>
<dbReference type="PROSITE" id="PS51278">
    <property type="entry name" value="GATASE_TYPE_2"/>
    <property type="match status" value="1"/>
</dbReference>
<evidence type="ECO:0000256" key="8">
    <source>
        <dbReference type="PIRSR" id="PIRSR001589-1"/>
    </source>
</evidence>
<dbReference type="InterPro" id="IPR017932">
    <property type="entry name" value="GATase_2_dom"/>
</dbReference>
<dbReference type="GO" id="GO:0004066">
    <property type="term" value="F:asparagine synthase (glutamine-hydrolyzing) activity"/>
    <property type="evidence" value="ECO:0007669"/>
    <property type="project" value="UniProtKB-EC"/>
</dbReference>
<name>A0A4Y6V7R7_9PROT</name>
<evidence type="ECO:0000256" key="1">
    <source>
        <dbReference type="ARBA" id="ARBA00005187"/>
    </source>
</evidence>